<dbReference type="RefSeq" id="WP_039481073.1">
    <property type="nucleotide sequence ID" value="NZ_JSYN01000032.1"/>
</dbReference>
<comment type="catalytic activity">
    <reaction evidence="11">
        <text>a fatty acyl-[ACP] + malonyl-[ACP] + H(+) = a 3-oxoacyl-[ACP] + holo-[ACP] + CO2</text>
        <dbReference type="Rhea" id="RHEA:22836"/>
        <dbReference type="Rhea" id="RHEA-COMP:9623"/>
        <dbReference type="Rhea" id="RHEA-COMP:9685"/>
        <dbReference type="Rhea" id="RHEA-COMP:9916"/>
        <dbReference type="Rhea" id="RHEA-COMP:14125"/>
        <dbReference type="ChEBI" id="CHEBI:15378"/>
        <dbReference type="ChEBI" id="CHEBI:16526"/>
        <dbReference type="ChEBI" id="CHEBI:64479"/>
        <dbReference type="ChEBI" id="CHEBI:78449"/>
        <dbReference type="ChEBI" id="CHEBI:78776"/>
        <dbReference type="ChEBI" id="CHEBI:138651"/>
    </reaction>
</comment>
<dbReference type="CDD" id="cd00834">
    <property type="entry name" value="KAS_I_II"/>
    <property type="match status" value="1"/>
</dbReference>
<dbReference type="InterPro" id="IPR020841">
    <property type="entry name" value="PKS_Beta-ketoAc_synthase_dom"/>
</dbReference>
<dbReference type="PANTHER" id="PTHR11712">
    <property type="entry name" value="POLYKETIDE SYNTHASE-RELATED"/>
    <property type="match status" value="1"/>
</dbReference>
<feature type="active site" description="For beta-ketoacyl synthase activity" evidence="12">
    <location>
        <position position="165"/>
    </location>
</feature>
<dbReference type="Pfam" id="PF00109">
    <property type="entry name" value="ketoacyl-synt"/>
    <property type="match status" value="1"/>
</dbReference>
<evidence type="ECO:0000256" key="6">
    <source>
        <dbReference type="ARBA" id="ARBA00022679"/>
    </source>
</evidence>
<evidence type="ECO:0000256" key="2">
    <source>
        <dbReference type="ARBA" id="ARBA00008467"/>
    </source>
</evidence>
<dbReference type="EC" id="2.3.1.179" evidence="3 11"/>
<evidence type="ECO:0000259" key="14">
    <source>
        <dbReference type="PROSITE" id="PS52004"/>
    </source>
</evidence>
<dbReference type="SUPFAM" id="SSF53901">
    <property type="entry name" value="Thiolase-like"/>
    <property type="match status" value="2"/>
</dbReference>
<evidence type="ECO:0000256" key="11">
    <source>
        <dbReference type="PIRNR" id="PIRNR000447"/>
    </source>
</evidence>
<evidence type="ECO:0000313" key="15">
    <source>
        <dbReference type="EMBL" id="KIA91256.1"/>
    </source>
</evidence>
<dbReference type="GO" id="GO:0006633">
    <property type="term" value="P:fatty acid biosynthetic process"/>
    <property type="evidence" value="ECO:0007669"/>
    <property type="project" value="UniProtKB-UniRule"/>
</dbReference>
<dbReference type="InterPro" id="IPR018201">
    <property type="entry name" value="Ketoacyl_synth_AS"/>
</dbReference>
<evidence type="ECO:0000256" key="7">
    <source>
        <dbReference type="ARBA" id="ARBA00022832"/>
    </source>
</evidence>
<evidence type="ECO:0000256" key="1">
    <source>
        <dbReference type="ARBA" id="ARBA00005194"/>
    </source>
</evidence>
<keyword evidence="8" id="KW-0443">Lipid metabolism</keyword>
<evidence type="ECO:0000256" key="13">
    <source>
        <dbReference type="RuleBase" id="RU003694"/>
    </source>
</evidence>
<keyword evidence="6 11" id="KW-0808">Transferase</keyword>
<accession>A0A0C1D2Y1</accession>
<keyword evidence="16" id="KW-1185">Reference proteome</keyword>
<protein>
    <recommendedName>
        <fullName evidence="4 11">3-oxoacyl-[acyl-carrier-protein] synthase 2</fullName>
        <ecNumber evidence="3 11">2.3.1.179</ecNumber>
    </recommendedName>
</protein>
<dbReference type="InterPro" id="IPR017568">
    <property type="entry name" value="3-oxoacyl-ACP_synth-2"/>
</dbReference>
<comment type="catalytic activity">
    <reaction evidence="11">
        <text>(9Z)-hexadecenoyl-[ACP] + malonyl-[ACP] + H(+) = 3-oxo-(11Z)-octadecenoyl-[ACP] + holo-[ACP] + CO2</text>
        <dbReference type="Rhea" id="RHEA:55040"/>
        <dbReference type="Rhea" id="RHEA-COMP:9623"/>
        <dbReference type="Rhea" id="RHEA-COMP:9685"/>
        <dbReference type="Rhea" id="RHEA-COMP:10800"/>
        <dbReference type="Rhea" id="RHEA-COMP:14074"/>
        <dbReference type="ChEBI" id="CHEBI:15378"/>
        <dbReference type="ChEBI" id="CHEBI:16526"/>
        <dbReference type="ChEBI" id="CHEBI:64479"/>
        <dbReference type="ChEBI" id="CHEBI:78449"/>
        <dbReference type="ChEBI" id="CHEBI:83989"/>
        <dbReference type="ChEBI" id="CHEBI:138538"/>
        <dbReference type="EC" id="2.3.1.179"/>
    </reaction>
</comment>
<dbReference type="PIRSF" id="PIRSF000447">
    <property type="entry name" value="KAS_II"/>
    <property type="match status" value="1"/>
</dbReference>
<dbReference type="Proteomes" id="UP000031246">
    <property type="component" value="Unassembled WGS sequence"/>
</dbReference>
<evidence type="ECO:0000256" key="10">
    <source>
        <dbReference type="ARBA" id="ARBA00023315"/>
    </source>
</evidence>
<evidence type="ECO:0000256" key="8">
    <source>
        <dbReference type="ARBA" id="ARBA00023098"/>
    </source>
</evidence>
<proteinExistence type="inferred from homology"/>
<dbReference type="GO" id="GO:0005829">
    <property type="term" value="C:cytosol"/>
    <property type="evidence" value="ECO:0007669"/>
    <property type="project" value="TreeGrafter"/>
</dbReference>
<dbReference type="PANTHER" id="PTHR11712:SF336">
    <property type="entry name" value="3-OXOACYL-[ACYL-CARRIER-PROTEIN] SYNTHASE, MITOCHONDRIAL"/>
    <property type="match status" value="1"/>
</dbReference>
<keyword evidence="9 11" id="KW-0275">Fatty acid biosynthesis</keyword>
<dbReference type="InterPro" id="IPR014031">
    <property type="entry name" value="Ketoacyl_synth_C"/>
</dbReference>
<dbReference type="NCBIfam" id="TIGR03150">
    <property type="entry name" value="fabF"/>
    <property type="match status" value="1"/>
</dbReference>
<name>A0A0C1D2Y1_9SPHI</name>
<dbReference type="InterPro" id="IPR014030">
    <property type="entry name" value="Ketoacyl_synth_N"/>
</dbReference>
<dbReference type="SMART" id="SM00825">
    <property type="entry name" value="PKS_KS"/>
    <property type="match status" value="1"/>
</dbReference>
<keyword evidence="7" id="KW-0276">Fatty acid metabolism</keyword>
<dbReference type="NCBIfam" id="NF005589">
    <property type="entry name" value="PRK07314.1"/>
    <property type="match status" value="1"/>
</dbReference>
<reference evidence="15 16" key="1">
    <citation type="submission" date="2014-10" db="EMBL/GenBank/DDBJ databases">
        <title>Pedobacter Kyungheensis.</title>
        <authorList>
            <person name="Anderson B.M."/>
            <person name="Newman J.D."/>
        </authorList>
    </citation>
    <scope>NUCLEOTIDE SEQUENCE [LARGE SCALE GENOMIC DNA]</scope>
    <source>
        <strain evidence="15 16">KACC 16221</strain>
    </source>
</reference>
<dbReference type="PROSITE" id="PS52004">
    <property type="entry name" value="KS3_2"/>
    <property type="match status" value="1"/>
</dbReference>
<dbReference type="PROSITE" id="PS00606">
    <property type="entry name" value="KS3_1"/>
    <property type="match status" value="1"/>
</dbReference>
<sequence length="417" mass="44385">MELKRVVVTGLGALTPIGNNVPDFWEGLTNGVSGAAPIKGFNTEKFKTKFACEVKNFNPEDFLEKKEARKLDPFVQYALVATDEAVKDGGFDFEKLDTNRIGVIWGAGIGGLKTFLDEISNFAKGDGTPRYNPFFIPKMIIDIAPGHISIKYGLRGPNFATVSACASSTNAMIDAFNYIRLGMADVIISGGSEAIINEAGMGGFNAMHALSTRNEDPATASRPFDKDRDGFVAGEGAGTIILEELEHAKARGAKIYAELVGGGMSADANHITAPHPEGLGARMVMTNALKDAGLTPADIDYINVHGTSTPLGDISETKAIGTLFGEDAYRLNISSTKSMTGHLLGAAGAVEAIAAILAVKNDIVPPTINHFTDDPAFDPKLNFTFNKAQKRTVRAALSNTFGFGGHNASVIFKKYED</sequence>
<gene>
    <name evidence="15" type="ORF">OC25_22585</name>
</gene>
<dbReference type="UniPathway" id="UPA00094"/>
<evidence type="ECO:0000256" key="12">
    <source>
        <dbReference type="PIRSR" id="PIRSR000447-1"/>
    </source>
</evidence>
<evidence type="ECO:0000256" key="5">
    <source>
        <dbReference type="ARBA" id="ARBA00022516"/>
    </source>
</evidence>
<feature type="domain" description="Ketosynthase family 3 (KS3)" evidence="14">
    <location>
        <begin position="3"/>
        <end position="414"/>
    </location>
</feature>
<organism evidence="15 16">
    <name type="scientific">Pedobacter kyungheensis</name>
    <dbReference type="NCBI Taxonomy" id="1069985"/>
    <lineage>
        <taxon>Bacteria</taxon>
        <taxon>Pseudomonadati</taxon>
        <taxon>Bacteroidota</taxon>
        <taxon>Sphingobacteriia</taxon>
        <taxon>Sphingobacteriales</taxon>
        <taxon>Sphingobacteriaceae</taxon>
        <taxon>Pedobacter</taxon>
    </lineage>
</organism>
<keyword evidence="10 11" id="KW-0012">Acyltransferase</keyword>
<comment type="pathway">
    <text evidence="1 11">Lipid metabolism; fatty acid biosynthesis.</text>
</comment>
<dbReference type="InterPro" id="IPR000794">
    <property type="entry name" value="Beta-ketoacyl_synthase"/>
</dbReference>
<evidence type="ECO:0000256" key="9">
    <source>
        <dbReference type="ARBA" id="ARBA00023160"/>
    </source>
</evidence>
<dbReference type="Pfam" id="PF02801">
    <property type="entry name" value="Ketoacyl-synt_C"/>
    <property type="match status" value="1"/>
</dbReference>
<comment type="similarity">
    <text evidence="2 11 13">Belongs to the thiolase-like superfamily. Beta-ketoacyl-ACP synthases family.</text>
</comment>
<dbReference type="InterPro" id="IPR016039">
    <property type="entry name" value="Thiolase-like"/>
</dbReference>
<dbReference type="AlphaFoldDB" id="A0A0C1D2Y1"/>
<dbReference type="OrthoDB" id="9808669at2"/>
<evidence type="ECO:0000313" key="16">
    <source>
        <dbReference type="Proteomes" id="UP000031246"/>
    </source>
</evidence>
<keyword evidence="5 11" id="KW-0444">Lipid biosynthesis</keyword>
<comment type="caution">
    <text evidence="15">The sequence shown here is derived from an EMBL/GenBank/DDBJ whole genome shotgun (WGS) entry which is preliminary data.</text>
</comment>
<dbReference type="FunFam" id="3.40.47.10:FF:000009">
    <property type="entry name" value="3-oxoacyl-[acyl-carrier-protein] synthase 2"/>
    <property type="match status" value="1"/>
</dbReference>
<dbReference type="GO" id="GO:0004315">
    <property type="term" value="F:3-oxoacyl-[acyl-carrier-protein] synthase activity"/>
    <property type="evidence" value="ECO:0007669"/>
    <property type="project" value="UniProtKB-UniRule"/>
</dbReference>
<dbReference type="Gene3D" id="3.40.47.10">
    <property type="match status" value="1"/>
</dbReference>
<comment type="function">
    <text evidence="11">Involved in the type II fatty acid elongation cycle. Catalyzes the elongation of a wide range of acyl-ACP by the addition of two carbons from malonyl-ACP to an acyl acceptor. Can efficiently catalyze the conversion of palmitoleoyl-ACP (cis-hexadec-9-enoyl-ACP) to cis-vaccenoyl-ACP (cis-octadec-11-enoyl-ACP), an essential step in the thermal regulation of fatty acid composition.</text>
</comment>
<evidence type="ECO:0000256" key="4">
    <source>
        <dbReference type="ARBA" id="ARBA00014657"/>
    </source>
</evidence>
<evidence type="ECO:0000256" key="3">
    <source>
        <dbReference type="ARBA" id="ARBA00012356"/>
    </source>
</evidence>
<dbReference type="EMBL" id="JSYN01000032">
    <property type="protein sequence ID" value="KIA91256.1"/>
    <property type="molecule type" value="Genomic_DNA"/>
</dbReference>